<dbReference type="AlphaFoldDB" id="A0A0R2FMM8"/>
<dbReference type="SUPFAM" id="SSF55120">
    <property type="entry name" value="Pseudouridine synthase"/>
    <property type="match status" value="1"/>
</dbReference>
<evidence type="ECO:0000256" key="4">
    <source>
        <dbReference type="RuleBase" id="RU362028"/>
    </source>
</evidence>
<dbReference type="EC" id="5.4.99.-" evidence="4"/>
<evidence type="ECO:0000259" key="5">
    <source>
        <dbReference type="Pfam" id="PF00849"/>
    </source>
</evidence>
<gene>
    <name evidence="6" type="ORF">IV38_GL000648</name>
    <name evidence="7" type="ORF">IV40_GL000019</name>
</gene>
<dbReference type="PANTHER" id="PTHR21600">
    <property type="entry name" value="MITOCHONDRIAL RNA PSEUDOURIDINE SYNTHASE"/>
    <property type="match status" value="1"/>
</dbReference>
<evidence type="ECO:0000256" key="1">
    <source>
        <dbReference type="ARBA" id="ARBA00000073"/>
    </source>
</evidence>
<dbReference type="GO" id="GO:0140098">
    <property type="term" value="F:catalytic activity, acting on RNA"/>
    <property type="evidence" value="ECO:0007669"/>
    <property type="project" value="UniProtKB-ARBA"/>
</dbReference>
<dbReference type="InterPro" id="IPR020103">
    <property type="entry name" value="PsdUridine_synth_cat_dom_sf"/>
</dbReference>
<dbReference type="EMBL" id="JQAZ01000001">
    <property type="protein sequence ID" value="KRN33711.1"/>
    <property type="molecule type" value="Genomic_DNA"/>
</dbReference>
<dbReference type="PROSITE" id="PS01129">
    <property type="entry name" value="PSI_RLU"/>
    <property type="match status" value="1"/>
</dbReference>
<dbReference type="Pfam" id="PF00849">
    <property type="entry name" value="PseudoU_synth_2"/>
    <property type="match status" value="1"/>
</dbReference>
<dbReference type="PANTHER" id="PTHR21600:SF89">
    <property type="entry name" value="RIBOSOMAL LARGE SUBUNIT PSEUDOURIDINE SYNTHASE A"/>
    <property type="match status" value="1"/>
</dbReference>
<keyword evidence="8" id="KW-1185">Reference proteome</keyword>
<accession>A0A0R2FMM8</accession>
<dbReference type="InterPro" id="IPR050188">
    <property type="entry name" value="RluA_PseudoU_synthase"/>
</dbReference>
<dbReference type="GO" id="GO:0000455">
    <property type="term" value="P:enzyme-directed rRNA pseudouridine synthesis"/>
    <property type="evidence" value="ECO:0007669"/>
    <property type="project" value="TreeGrafter"/>
</dbReference>
<dbReference type="Proteomes" id="UP000051645">
    <property type="component" value="Unassembled WGS sequence"/>
</dbReference>
<evidence type="ECO:0000313" key="6">
    <source>
        <dbReference type="EMBL" id="KRN29760.1"/>
    </source>
</evidence>
<dbReference type="GO" id="GO:0009982">
    <property type="term" value="F:pseudouridine synthase activity"/>
    <property type="evidence" value="ECO:0007669"/>
    <property type="project" value="InterPro"/>
</dbReference>
<protein>
    <recommendedName>
        <fullName evidence="4">Pseudouridine synthase</fullName>
        <ecNumber evidence="4">5.4.99.-</ecNumber>
    </recommendedName>
</protein>
<dbReference type="InterPro" id="IPR006145">
    <property type="entry name" value="PsdUridine_synth_RsuA/RluA"/>
</dbReference>
<dbReference type="RefSeq" id="WP_057768102.1">
    <property type="nucleotide sequence ID" value="NZ_JQAT01000001.1"/>
</dbReference>
<dbReference type="GO" id="GO:0003723">
    <property type="term" value="F:RNA binding"/>
    <property type="evidence" value="ECO:0007669"/>
    <property type="project" value="InterPro"/>
</dbReference>
<dbReference type="InterPro" id="IPR006224">
    <property type="entry name" value="PsdUridine_synth_RluA-like_CS"/>
</dbReference>
<evidence type="ECO:0000313" key="9">
    <source>
        <dbReference type="Proteomes" id="UP000051751"/>
    </source>
</evidence>
<comment type="caution">
    <text evidence="6">The sequence shown here is derived from an EMBL/GenBank/DDBJ whole genome shotgun (WGS) entry which is preliminary data.</text>
</comment>
<evidence type="ECO:0000313" key="8">
    <source>
        <dbReference type="Proteomes" id="UP000051645"/>
    </source>
</evidence>
<evidence type="ECO:0000256" key="2">
    <source>
        <dbReference type="ARBA" id="ARBA00010876"/>
    </source>
</evidence>
<dbReference type="Gene3D" id="3.30.2350.10">
    <property type="entry name" value="Pseudouridine synthase"/>
    <property type="match status" value="1"/>
</dbReference>
<dbReference type="NCBIfam" id="TIGR00005">
    <property type="entry name" value="rluA_subfam"/>
    <property type="match status" value="1"/>
</dbReference>
<sequence length="289" mass="32727">MPVQATKEVRLPMSFQPRPIRTLLREWLLPRKTQHQLRSQQQILINGRYQSINTDVHGGDRIWMHFTDLGIADQHYLPSQAFPLDVLYETADLLIVNKPSGVKSHPNRPDETGTMMNVAASYLAAKQERPYMIHRLDMATSGALLIAKSPAVVAPLNRQLALKTMQRSYIADVRGRLEPSQGTIDLPIGLDPTDKRKRTVDYDHGLAARTHYQVLSRTATTTRIQLTLETGRTHQIRVHLAALGHPLLNDPLYDSDAALEHRMHLHANRMTLTIPFTFIRLSVPAPLKD</sequence>
<comment type="catalytic activity">
    <reaction evidence="1 4">
        <text>a uridine in RNA = a pseudouridine in RNA</text>
        <dbReference type="Rhea" id="RHEA:48348"/>
        <dbReference type="Rhea" id="RHEA-COMP:12068"/>
        <dbReference type="Rhea" id="RHEA-COMP:12069"/>
        <dbReference type="ChEBI" id="CHEBI:65314"/>
        <dbReference type="ChEBI" id="CHEBI:65315"/>
    </reaction>
</comment>
<name>A0A0R2FMM8_9LACO</name>
<evidence type="ECO:0000313" key="7">
    <source>
        <dbReference type="EMBL" id="KRN33711.1"/>
    </source>
</evidence>
<dbReference type="InterPro" id="IPR006225">
    <property type="entry name" value="PsdUridine_synth_RluC/D"/>
</dbReference>
<dbReference type="CDD" id="cd02869">
    <property type="entry name" value="PseudoU_synth_RluA_like"/>
    <property type="match status" value="1"/>
</dbReference>
<dbReference type="EMBL" id="JQAT01000001">
    <property type="protein sequence ID" value="KRN29760.1"/>
    <property type="molecule type" value="Genomic_DNA"/>
</dbReference>
<evidence type="ECO:0000256" key="3">
    <source>
        <dbReference type="PIRSR" id="PIRSR606225-1"/>
    </source>
</evidence>
<feature type="domain" description="Pseudouridine synthase RsuA/RluA-like" evidence="5">
    <location>
        <begin position="92"/>
        <end position="242"/>
    </location>
</feature>
<proteinExistence type="inferred from homology"/>
<dbReference type="Proteomes" id="UP000051751">
    <property type="component" value="Unassembled WGS sequence"/>
</dbReference>
<dbReference type="PATRIC" id="fig|81857.3.peg.655"/>
<keyword evidence="4" id="KW-0413">Isomerase</keyword>
<reference evidence="8 9" key="1">
    <citation type="journal article" date="2015" name="Genome Announc.">
        <title>Expanding the biotechnology potential of lactobacilli through comparative genomics of 213 strains and associated genera.</title>
        <authorList>
            <person name="Sun Z."/>
            <person name="Harris H.M."/>
            <person name="McCann A."/>
            <person name="Guo C."/>
            <person name="Argimon S."/>
            <person name="Zhang W."/>
            <person name="Yang X."/>
            <person name="Jeffery I.B."/>
            <person name="Cooney J.C."/>
            <person name="Kagawa T.F."/>
            <person name="Liu W."/>
            <person name="Song Y."/>
            <person name="Salvetti E."/>
            <person name="Wrobel A."/>
            <person name="Rasinkangas P."/>
            <person name="Parkhill J."/>
            <person name="Rea M.C."/>
            <person name="O'Sullivan O."/>
            <person name="Ritari J."/>
            <person name="Douillard F.P."/>
            <person name="Paul Ross R."/>
            <person name="Yang R."/>
            <person name="Briner A.E."/>
            <person name="Felis G.E."/>
            <person name="de Vos W.M."/>
            <person name="Barrangou R."/>
            <person name="Klaenhammer T.R."/>
            <person name="Caufield P.W."/>
            <person name="Cui Y."/>
            <person name="Zhang H."/>
            <person name="O'Toole P.W."/>
        </authorList>
    </citation>
    <scope>NUCLEOTIDE SEQUENCE [LARGE SCALE GENOMIC DNA]</scope>
    <source>
        <strain evidence="6 9">ATCC BAA-66</strain>
        <strain evidence="7 8">DSM 13344</strain>
    </source>
</reference>
<comment type="function">
    <text evidence="4">Responsible for synthesis of pseudouridine from uracil.</text>
</comment>
<dbReference type="STRING" id="81857.IV38_GL000648"/>
<comment type="similarity">
    <text evidence="2 4">Belongs to the pseudouridine synthase RluA family.</text>
</comment>
<organism evidence="6 9">
    <name type="scientific">Lactobacillus selangorensis</name>
    <dbReference type="NCBI Taxonomy" id="81857"/>
    <lineage>
        <taxon>Bacteria</taxon>
        <taxon>Bacillati</taxon>
        <taxon>Bacillota</taxon>
        <taxon>Bacilli</taxon>
        <taxon>Lactobacillales</taxon>
        <taxon>Lactobacillaceae</taxon>
        <taxon>Lactobacillus</taxon>
    </lineage>
</organism>
<feature type="active site" evidence="3">
    <location>
        <position position="137"/>
    </location>
</feature>